<dbReference type="EMBL" id="JASNVW010000004">
    <property type="protein sequence ID" value="MDK6029058.1"/>
    <property type="molecule type" value="Genomic_DNA"/>
</dbReference>
<comment type="subcellular location">
    <subcellularLocation>
        <location evidence="1">Cell envelope</location>
    </subcellularLocation>
</comment>
<dbReference type="PANTHER" id="PTHR30036:SF7">
    <property type="entry name" value="ABC TRANSPORTER PERIPLASMIC-BINDING PROTEIN YPHF"/>
    <property type="match status" value="1"/>
</dbReference>
<protein>
    <submittedName>
        <fullName evidence="5">Substrate-binding domain-containing protein</fullName>
    </submittedName>
</protein>
<dbReference type="AlphaFoldDB" id="A0ABD4Z914"/>
<organism evidence="5 6">
    <name type="scientific">Ignisphaera cupida</name>
    <dbReference type="NCBI Taxonomy" id="3050454"/>
    <lineage>
        <taxon>Archaea</taxon>
        <taxon>Thermoproteota</taxon>
        <taxon>Thermoprotei</taxon>
        <taxon>Desulfurococcales</taxon>
        <taxon>Desulfurococcaceae</taxon>
        <taxon>Ignisphaera</taxon>
    </lineage>
</organism>
<keyword evidence="3" id="KW-0812">Transmembrane</keyword>
<dbReference type="PANTHER" id="PTHR30036">
    <property type="entry name" value="D-XYLOSE-BINDING PERIPLASMIC PROTEIN"/>
    <property type="match status" value="1"/>
</dbReference>
<name>A0ABD4Z914_9CREN</name>
<gene>
    <name evidence="5" type="ORF">QPL79_06750</name>
</gene>
<evidence type="ECO:0000256" key="2">
    <source>
        <dbReference type="ARBA" id="ARBA00007639"/>
    </source>
</evidence>
<evidence type="ECO:0000256" key="1">
    <source>
        <dbReference type="ARBA" id="ARBA00004196"/>
    </source>
</evidence>
<evidence type="ECO:0000256" key="3">
    <source>
        <dbReference type="SAM" id="Phobius"/>
    </source>
</evidence>
<proteinExistence type="inferred from homology"/>
<dbReference type="Gene3D" id="3.40.50.2300">
    <property type="match status" value="2"/>
</dbReference>
<comment type="caution">
    <text evidence="5">The sequence shown here is derived from an EMBL/GenBank/DDBJ whole genome shotgun (WGS) entry which is preliminary data.</text>
</comment>
<keyword evidence="3" id="KW-0472">Membrane</keyword>
<feature type="domain" description="Periplasmic binding protein" evidence="4">
    <location>
        <begin position="49"/>
        <end position="314"/>
    </location>
</feature>
<accession>A0ABD4Z914</accession>
<dbReference type="InterPro" id="IPR028082">
    <property type="entry name" value="Peripla_BP_I"/>
</dbReference>
<comment type="similarity">
    <text evidence="2">Belongs to the bacterial solute-binding protein 2 family.</text>
</comment>
<evidence type="ECO:0000259" key="4">
    <source>
        <dbReference type="Pfam" id="PF13407"/>
    </source>
</evidence>
<dbReference type="InterPro" id="IPR050555">
    <property type="entry name" value="Bact_Solute-Bind_Prot2"/>
</dbReference>
<sequence>MLIKKGIAKTTLLILVVVIVAIAAVGGYLAYQYTRPTKQTFKIFFYDPEPGNPWWDLLAAGVEKGVQDLKSKEGIEIEFQRFDATTLDEQIRQLDQAKALRPHAIVIGARGVGVIEKLKELRREGIIVIDVDRQLPDPDCRDLALGTDNRAAAAEMLRRFLAYLEQKGVPKPYKFVIIKALPGIPVTDYRYEGYMMVLDPLIKKGEVQILDTIEVDSGKIEECRRGAEAAVTKWGRQMTAIITVNNLISIASVEALKAAGINPKTEVLVLSFDAQPESFLEMIRSGDVAWSITQTPHLEGYWGVWAAYYIWKGKITPPRGAVIHTPTYIVLPCNATWVKDFVDHIILDPTLIIDLVGRMTKENPRIYAPALNPKNC</sequence>
<feature type="transmembrane region" description="Helical" evidence="3">
    <location>
        <begin position="12"/>
        <end position="31"/>
    </location>
</feature>
<dbReference type="RefSeq" id="WP_285274045.1">
    <property type="nucleotide sequence ID" value="NZ_JASNVW010000004.1"/>
</dbReference>
<evidence type="ECO:0000313" key="5">
    <source>
        <dbReference type="EMBL" id="MDK6029058.1"/>
    </source>
</evidence>
<evidence type="ECO:0000313" key="6">
    <source>
        <dbReference type="Proteomes" id="UP001529235"/>
    </source>
</evidence>
<keyword evidence="6" id="KW-1185">Reference proteome</keyword>
<dbReference type="InterPro" id="IPR025997">
    <property type="entry name" value="SBP_2_dom"/>
</dbReference>
<dbReference type="Proteomes" id="UP001529235">
    <property type="component" value="Unassembled WGS sequence"/>
</dbReference>
<dbReference type="Pfam" id="PF13407">
    <property type="entry name" value="Peripla_BP_4"/>
    <property type="match status" value="1"/>
</dbReference>
<keyword evidence="3" id="KW-1133">Transmembrane helix</keyword>
<dbReference type="CDD" id="cd01536">
    <property type="entry name" value="PBP1_ABC_sugar_binding-like"/>
    <property type="match status" value="1"/>
</dbReference>
<reference evidence="5 6" key="1">
    <citation type="submission" date="2023-05" db="EMBL/GenBank/DDBJ databases">
        <title>A new hyperthermophilic archaea 'Ignisphaera cupida' sp. nov. and description of the family 'Ignisphaeraceae' fam. nov.</title>
        <authorList>
            <person name="Podosokorskaya O.A."/>
            <person name="Elcheninov A.G."/>
            <person name="Klukina A."/>
            <person name="Merkel A.Y."/>
        </authorList>
    </citation>
    <scope>NUCLEOTIDE SEQUENCE [LARGE SCALE GENOMIC DNA]</scope>
    <source>
        <strain evidence="5 6">4213-co</strain>
    </source>
</reference>
<dbReference type="SUPFAM" id="SSF53822">
    <property type="entry name" value="Periplasmic binding protein-like I"/>
    <property type="match status" value="1"/>
</dbReference>